<dbReference type="InterPro" id="IPR036168">
    <property type="entry name" value="AP2_Mu_C_sf"/>
</dbReference>
<feature type="domain" description="SLH" evidence="4">
    <location>
        <begin position="1306"/>
        <end position="1369"/>
    </location>
</feature>
<dbReference type="Pfam" id="PF13519">
    <property type="entry name" value="VWA_2"/>
    <property type="match status" value="1"/>
</dbReference>
<dbReference type="PANTHER" id="PTHR43308">
    <property type="entry name" value="OUTER MEMBRANE PROTEIN ALPHA-RELATED"/>
    <property type="match status" value="1"/>
</dbReference>
<keyword evidence="1" id="KW-0677">Repeat</keyword>
<reference evidence="5 6" key="1">
    <citation type="submission" date="2017-01" db="EMBL/GenBank/DDBJ databases">
        <authorList>
            <person name="Varghese N."/>
            <person name="Submissions S."/>
        </authorList>
    </citation>
    <scope>NUCLEOTIDE SEQUENCE [LARGE SCALE GENOMIC DNA]</scope>
    <source>
        <strain evidence="5 6">ATCC 23464</strain>
    </source>
</reference>
<dbReference type="CDD" id="cd00198">
    <property type="entry name" value="vWFA"/>
    <property type="match status" value="1"/>
</dbReference>
<dbReference type="InterPro" id="IPR036465">
    <property type="entry name" value="vWFA_dom_sf"/>
</dbReference>
<evidence type="ECO:0000256" key="2">
    <source>
        <dbReference type="SAM" id="MobiDB-lite"/>
    </source>
</evidence>
<dbReference type="Gene3D" id="3.10.20.320">
    <property type="entry name" value="Putative peptidoglycan bound protein (lpxtg motif)"/>
    <property type="match status" value="7"/>
</dbReference>
<gene>
    <name evidence="5" type="ORF">SAMN05421578_10962</name>
</gene>
<keyword evidence="6" id="KW-1185">Reference proteome</keyword>
<dbReference type="Gene3D" id="3.40.50.410">
    <property type="entry name" value="von Willebrand factor, type A domain"/>
    <property type="match status" value="1"/>
</dbReference>
<name>A0ABY1K459_9BACL</name>
<feature type="domain" description="SLH" evidence="4">
    <location>
        <begin position="1370"/>
        <end position="1427"/>
    </location>
</feature>
<evidence type="ECO:0000313" key="6">
    <source>
        <dbReference type="Proteomes" id="UP000186666"/>
    </source>
</evidence>
<protein>
    <submittedName>
        <fullName evidence="5">MucBP domain-containing protein</fullName>
    </submittedName>
</protein>
<feature type="domain" description="VWFA" evidence="3">
    <location>
        <begin position="78"/>
        <end position="310"/>
    </location>
</feature>
<accession>A0ABY1K459</accession>
<sequence length="1539" mass="166980">MKRGLRLVVSWLIIISVFTGFIPGTLLTSSADATNQPEWPNPGAVNLTKVAVPTGTPGQWKVTLTVEGKNIQSNSSTDVVLVIDRSGSMTANKSPRLDKAKEAAKKFADNLLIKDSTTRIAVVSFAEGETTVSDFKGTSGKEDLKKSIGNITANGGTNIQAGLHRADTLLAGSQAKNKVIVLLSDGAPTNSYKAGKATTYTWPGDTKAGFALSDFNYGTVLGSGDNYNLSEGGIFGWGREIYTVNGHEVKNNGIATISEAKLVRDKGIGIYSIGLDVGNDNNAKDVLNKSQNKGYFASTSNELNNVFTELSSKISFAAENAKVIDPMGAKFDKIGEITVSQGTTKWNNGTETIDWDIGNIAEGSPATMSYTVKMDANADPDVLHPTNKQTTLTYTDANGKPASKDFKVPEVSFGKGSITVIGYYVNAQGDPINRAGVVVDRPDLAEQLYSEPFIEGGKSAFDINKTYSVPAKVVDGYSLKKGDNPTSMRLTTTAPNPTIWFGYVKAPYNLNVEYKSGDIVLSPAEVVKKIQGESVDYDYSSKVIPGYTFKNVTLSTGSGLIVNSGRVTGTMPNKEVTITVNYTADAQSVTVKYLEEGTNKVLKVATTTAGVTGKTITLTAATIPGYTAKVASHSYTFKATTGQEHIFYYTAGAQTVTVKYLEEGTNKVLEAAIAKAGVTGETVTLTAATIAGYTAKALSHSYTFTATTGQDHIFYYTANAQSVTVKYLEKGTNKELATAITKSGVTGKELLLTAATIAGYTAEKASDSYTFTATPGQEYIFYYTAGAQTVTVKYLEEGTNKVLDDATTIAGETGKAVTLTAAIIAGYTAKVASHSYTFNTTTGQEHIFYYTADSQTVTVKYLEEGTNKVLEVATAEAGVTGETVTLTAATIPGYTAEAASHSYTFTATLGQEHIFYYTADQQTVTVKYLERGTDKELATEITESGVIGTVLPLTAATVTGYTAEAASHSYTFTATPGQEHIFYYTADQQTVTVKYLERGTDKELATEITESGVIGTVLPLTAAPVTGYTAEAASHSYTFTANEVQEHIFYYTKDAPIIKEGYVTVNYVYKDSEGTEISLQDSTTHTGEVGRMLQLHAEPITLSDGGVYTPDNPEFGYLIKDIQGQQHTFYYTKNAPNIEKRDVTINYVDKLTQLPLADSIVLSGNVGGTLQLVAEPITVSEAVYIPTISNFDFEITDALEQHYDFEYITEGAEDTQQLVVKYLDKETNVELGQQTLMGRLGETISLMAKFILGYTSEKSTDIYQFVDGVGQEYIFYYTKNAPVTPPVDPTPDRPNPTPDTSNPTPLPPAPPVVAPLPPPPPKLEAENHYNYINGYPDGTIKPENRISREEVAAIFYRLMDDETRTDYMKNISSYRDVEGSRWSNKHIATMENAGIITGYQDGTFKPGQQITRAEFAAIASRFDNLNEQENTLFSDIKDHWAAKYIVSAANKGWIKGYPDGQFKPNQYITRAEAMAFINSVLNRKVKAEGIHEDAKKWPDNTTDKWYYTDVLEATNYHDYSGIETGNETWDQVNPDRVYP</sequence>
<dbReference type="RefSeq" id="WP_076576919.1">
    <property type="nucleotide sequence ID" value="NZ_FTNK01000009.1"/>
</dbReference>
<evidence type="ECO:0000256" key="1">
    <source>
        <dbReference type="ARBA" id="ARBA00022737"/>
    </source>
</evidence>
<dbReference type="InterPro" id="IPR051465">
    <property type="entry name" value="Cell_Envelope_Struct_Comp"/>
</dbReference>
<feature type="compositionally biased region" description="Pro residues" evidence="2">
    <location>
        <begin position="1284"/>
        <end position="1297"/>
    </location>
</feature>
<dbReference type="Pfam" id="PF00395">
    <property type="entry name" value="SLH"/>
    <property type="match status" value="3"/>
</dbReference>
<dbReference type="SUPFAM" id="SSF49447">
    <property type="entry name" value="Second domain of Mu2 adaptin subunit (ap50) of ap2 adaptor"/>
    <property type="match status" value="1"/>
</dbReference>
<feature type="region of interest" description="Disordered" evidence="2">
    <location>
        <begin position="1284"/>
        <end position="1324"/>
    </location>
</feature>
<evidence type="ECO:0000313" key="5">
    <source>
        <dbReference type="EMBL" id="SIR23313.1"/>
    </source>
</evidence>
<comment type="caution">
    <text evidence="5">The sequence shown here is derived from an EMBL/GenBank/DDBJ whole genome shotgun (WGS) entry which is preliminary data.</text>
</comment>
<dbReference type="SMART" id="SM00327">
    <property type="entry name" value="VWA"/>
    <property type="match status" value="1"/>
</dbReference>
<organism evidence="5 6">
    <name type="scientific">Paenibacillus macquariensis</name>
    <dbReference type="NCBI Taxonomy" id="948756"/>
    <lineage>
        <taxon>Bacteria</taxon>
        <taxon>Bacillati</taxon>
        <taxon>Bacillota</taxon>
        <taxon>Bacilli</taxon>
        <taxon>Bacillales</taxon>
        <taxon>Paenibacillaceae</taxon>
        <taxon>Paenibacillus</taxon>
    </lineage>
</organism>
<dbReference type="SUPFAM" id="SSF53300">
    <property type="entry name" value="vWA-like"/>
    <property type="match status" value="1"/>
</dbReference>
<dbReference type="PROSITE" id="PS51272">
    <property type="entry name" value="SLH"/>
    <property type="match status" value="3"/>
</dbReference>
<dbReference type="PROSITE" id="PS50234">
    <property type="entry name" value="VWFA"/>
    <property type="match status" value="1"/>
</dbReference>
<dbReference type="PANTHER" id="PTHR43308:SF5">
    <property type="entry name" value="S-LAYER PROTEIN _ PEPTIDOGLYCAN ENDO-BETA-N-ACETYLGLUCOSAMINIDASE"/>
    <property type="match status" value="1"/>
</dbReference>
<dbReference type="InterPro" id="IPR009459">
    <property type="entry name" value="MucBP_dom"/>
</dbReference>
<dbReference type="InterPro" id="IPR049319">
    <property type="entry name" value="GBS104-like_Ig"/>
</dbReference>
<feature type="compositionally biased region" description="Pro residues" evidence="2">
    <location>
        <begin position="1304"/>
        <end position="1322"/>
    </location>
</feature>
<dbReference type="EMBL" id="FTNK01000009">
    <property type="protein sequence ID" value="SIR23313.1"/>
    <property type="molecule type" value="Genomic_DNA"/>
</dbReference>
<dbReference type="Proteomes" id="UP000186666">
    <property type="component" value="Unassembled WGS sequence"/>
</dbReference>
<feature type="domain" description="SLH" evidence="4">
    <location>
        <begin position="1428"/>
        <end position="1491"/>
    </location>
</feature>
<evidence type="ECO:0000259" key="4">
    <source>
        <dbReference type="PROSITE" id="PS51272"/>
    </source>
</evidence>
<dbReference type="Pfam" id="PF06458">
    <property type="entry name" value="MucBP"/>
    <property type="match status" value="12"/>
</dbReference>
<proteinExistence type="predicted"/>
<evidence type="ECO:0000259" key="3">
    <source>
        <dbReference type="PROSITE" id="PS50234"/>
    </source>
</evidence>
<dbReference type="InterPro" id="IPR002035">
    <property type="entry name" value="VWF_A"/>
</dbReference>
<dbReference type="InterPro" id="IPR001119">
    <property type="entry name" value="SLH_dom"/>
</dbReference>
<dbReference type="Pfam" id="PF21426">
    <property type="entry name" value="GBS104-like_Ig"/>
    <property type="match status" value="1"/>
</dbReference>